<keyword evidence="1" id="KW-1133">Transmembrane helix</keyword>
<protein>
    <recommendedName>
        <fullName evidence="4">Integral membrane protein TIGR01906</fullName>
    </recommendedName>
</protein>
<dbReference type="eggNOG" id="COG4478">
    <property type="taxonomic scope" value="Bacteria"/>
</dbReference>
<evidence type="ECO:0000256" key="1">
    <source>
        <dbReference type="SAM" id="Phobius"/>
    </source>
</evidence>
<dbReference type="Proteomes" id="UP000019591">
    <property type="component" value="Chromosome"/>
</dbReference>
<evidence type="ECO:0000313" key="2">
    <source>
        <dbReference type="EMBL" id="AHM56300.1"/>
    </source>
</evidence>
<evidence type="ECO:0000313" key="3">
    <source>
        <dbReference type="Proteomes" id="UP000019591"/>
    </source>
</evidence>
<name>W8T609_PEPAC</name>
<dbReference type="Pfam" id="PF07314">
    <property type="entry name" value="Lit"/>
    <property type="match status" value="1"/>
</dbReference>
<keyword evidence="1" id="KW-0812">Transmembrane</keyword>
<dbReference type="HOGENOM" id="CLU_093826_0_0_9"/>
<dbReference type="NCBIfam" id="TIGR01906">
    <property type="entry name" value="integ_TIGR01906"/>
    <property type="match status" value="1"/>
</dbReference>
<feature type="transmembrane region" description="Helical" evidence="1">
    <location>
        <begin position="177"/>
        <end position="196"/>
    </location>
</feature>
<keyword evidence="3" id="KW-1185">Reference proteome</keyword>
<gene>
    <name evidence="2" type="ORF">EAL2_c10010</name>
</gene>
<dbReference type="STRING" id="1286171.EAL2_c10010"/>
<dbReference type="PATRIC" id="fig|1286171.3.peg.951"/>
<dbReference type="AlphaFoldDB" id="W8T609"/>
<keyword evidence="1" id="KW-0472">Membrane</keyword>
<evidence type="ECO:0008006" key="4">
    <source>
        <dbReference type="Google" id="ProtNLM"/>
    </source>
</evidence>
<dbReference type="KEGG" id="eac:EAL2_c10010"/>
<dbReference type="EMBL" id="CP007452">
    <property type="protein sequence ID" value="AHM56300.1"/>
    <property type="molecule type" value="Genomic_DNA"/>
</dbReference>
<proteinExistence type="predicted"/>
<feature type="transmembrane region" description="Helical" evidence="1">
    <location>
        <begin position="113"/>
        <end position="136"/>
    </location>
</feature>
<dbReference type="InterPro" id="IPR010178">
    <property type="entry name" value="Lit"/>
</dbReference>
<organism evidence="2 3">
    <name type="scientific">Peptoclostridium acidaminophilum DSM 3953</name>
    <dbReference type="NCBI Taxonomy" id="1286171"/>
    <lineage>
        <taxon>Bacteria</taxon>
        <taxon>Bacillati</taxon>
        <taxon>Bacillota</taxon>
        <taxon>Clostridia</taxon>
        <taxon>Peptostreptococcales</taxon>
        <taxon>Peptoclostridiaceae</taxon>
        <taxon>Peptoclostridium</taxon>
    </lineage>
</organism>
<accession>W8T609</accession>
<reference evidence="2 3" key="1">
    <citation type="journal article" date="2014" name="Genome Announc.">
        <title>Complete Genome Sequence of Amino Acid-Utilizing Eubacterium acidaminophilum al-2 (DSM 3953).</title>
        <authorList>
            <person name="Poehlein A."/>
            <person name="Andreesen J.R."/>
            <person name="Daniel R."/>
        </authorList>
    </citation>
    <scope>NUCLEOTIDE SEQUENCE [LARGE SCALE GENOMIC DNA]</scope>
    <source>
        <strain evidence="2 3">DSM 3953</strain>
    </source>
</reference>
<sequence length="202" mass="22481">MAAIFFLSVLITSFSVLAVSESFYIYEYEKNGTYSEFGREKVDAVTDSVIEYLSGKSDRLYYEAEGANAFTQRETAHMADVKGLFLLFGGLRNWMIAAFVVIALAFRRDIRAVLKAFAICLVFLMAAFTAFAAAAATNYEYFFTLFHKVFFANDYWLLDPADSIIINIMPVGFFSDAAAVIFFSTLAACVLAAIAAHRIKKA</sequence>
<feature type="transmembrane region" description="Helical" evidence="1">
    <location>
        <begin position="84"/>
        <end position="106"/>
    </location>
</feature>